<dbReference type="RefSeq" id="WP_037264846.1">
    <property type="nucleotide sequence ID" value="NZ_JALZ01000023.1"/>
</dbReference>
<reference evidence="2 3" key="1">
    <citation type="submission" date="2014-01" db="EMBL/GenBank/DDBJ databases">
        <title>Roseivivax halodurans JCM 10272 Genome Sequencing.</title>
        <authorList>
            <person name="Lai Q."/>
            <person name="Li G."/>
            <person name="Shao Z."/>
        </authorList>
    </citation>
    <scope>NUCLEOTIDE SEQUENCE [LARGE SCALE GENOMIC DNA]</scope>
    <source>
        <strain evidence="2 3">JCM 10272</strain>
    </source>
</reference>
<sequence>MIAAPRRPEVLNARVVGKSRPGAVYIGRPGPWGNPFSIGKHGSRDEVIAAYIGWLHDNPDVVARARRDLRGLDLICWCAPASCHGHILRDLALGNPLPPREAPRQPRLL</sequence>
<dbReference type="STRING" id="1449350.OCH239_09715"/>
<dbReference type="Pfam" id="PF14216">
    <property type="entry name" value="DUF4326"/>
    <property type="match status" value="1"/>
</dbReference>
<dbReference type="InterPro" id="IPR025475">
    <property type="entry name" value="DUF4326"/>
</dbReference>
<comment type="caution">
    <text evidence="2">The sequence shown here is derived from an EMBL/GenBank/DDBJ whole genome shotgun (WGS) entry which is preliminary data.</text>
</comment>
<dbReference type="Proteomes" id="UP000022447">
    <property type="component" value="Unassembled WGS sequence"/>
</dbReference>
<dbReference type="OrthoDB" id="3483205at2"/>
<organism evidence="2 3">
    <name type="scientific">Roseivivax halodurans JCM 10272</name>
    <dbReference type="NCBI Taxonomy" id="1449350"/>
    <lineage>
        <taxon>Bacteria</taxon>
        <taxon>Pseudomonadati</taxon>
        <taxon>Pseudomonadota</taxon>
        <taxon>Alphaproteobacteria</taxon>
        <taxon>Rhodobacterales</taxon>
        <taxon>Roseobacteraceae</taxon>
        <taxon>Roseivivax</taxon>
    </lineage>
</organism>
<evidence type="ECO:0000313" key="3">
    <source>
        <dbReference type="Proteomes" id="UP000022447"/>
    </source>
</evidence>
<name>X7EEA8_9RHOB</name>
<feature type="domain" description="DUF4326" evidence="1">
    <location>
        <begin position="19"/>
        <end position="88"/>
    </location>
</feature>
<gene>
    <name evidence="2" type="ORF">OCH239_09715</name>
</gene>
<evidence type="ECO:0000313" key="2">
    <source>
        <dbReference type="EMBL" id="ETX13546.1"/>
    </source>
</evidence>
<protein>
    <recommendedName>
        <fullName evidence="1">DUF4326 domain-containing protein</fullName>
    </recommendedName>
</protein>
<dbReference type="eggNOG" id="ENOG503002C">
    <property type="taxonomic scope" value="Bacteria"/>
</dbReference>
<evidence type="ECO:0000259" key="1">
    <source>
        <dbReference type="Pfam" id="PF14216"/>
    </source>
</evidence>
<proteinExistence type="predicted"/>
<dbReference type="AlphaFoldDB" id="X7EEA8"/>
<accession>X7EEA8</accession>
<dbReference type="EMBL" id="JALZ01000023">
    <property type="protein sequence ID" value="ETX13546.1"/>
    <property type="molecule type" value="Genomic_DNA"/>
</dbReference>
<keyword evidence="3" id="KW-1185">Reference proteome</keyword>